<dbReference type="SUPFAM" id="SSF47699">
    <property type="entry name" value="Bifunctional inhibitor/lipid-transfer protein/seed storage 2S albumin"/>
    <property type="match status" value="1"/>
</dbReference>
<sequence>MEAQMKYICILGFIVVLGIAVGFNGVEARYECGKNTTPDMEAFKLAPCASAAQDTDSTPSSSCCAQVKKMGQNPPCLCAVMLSNTAKSSGVKPEVAIMIPKRCNLADRPIGYKCGAYTLP</sequence>
<dbReference type="Pfam" id="PF14368">
    <property type="entry name" value="LTP_2"/>
    <property type="match status" value="1"/>
</dbReference>
<reference evidence="1" key="2">
    <citation type="submission" date="2022-03" db="EMBL/GenBank/DDBJ databases">
        <title>Draft title - Genomic analysis of global carrot germplasm unveils the trajectory of domestication and the origin of high carotenoid orange carrot.</title>
        <authorList>
            <person name="Iorizzo M."/>
            <person name="Ellison S."/>
            <person name="Senalik D."/>
            <person name="Macko-Podgorni A."/>
            <person name="Grzebelus D."/>
            <person name="Bostan H."/>
            <person name="Rolling W."/>
            <person name="Curaba J."/>
            <person name="Simon P."/>
        </authorList>
    </citation>
    <scope>NUCLEOTIDE SEQUENCE</scope>
    <source>
        <tissue evidence="1">Leaf</tissue>
    </source>
</reference>
<dbReference type="OMA" id="KFIGCFL"/>
<dbReference type="InterPro" id="IPR036312">
    <property type="entry name" value="Bifun_inhib/LTP/seed_sf"/>
</dbReference>
<keyword evidence="2" id="KW-1185">Reference proteome</keyword>
<dbReference type="Gramene" id="KZN03000">
    <property type="protein sequence ID" value="KZN03000"/>
    <property type="gene ID" value="DCAR_011756"/>
</dbReference>
<dbReference type="CDD" id="cd00010">
    <property type="entry name" value="AAI_LTSS"/>
    <property type="match status" value="1"/>
</dbReference>
<dbReference type="GO" id="GO:0009627">
    <property type="term" value="P:systemic acquired resistance"/>
    <property type="evidence" value="ECO:0007669"/>
    <property type="project" value="InterPro"/>
</dbReference>
<proteinExistence type="predicted"/>
<gene>
    <name evidence="1" type="ORF">DCAR_0313269</name>
</gene>
<dbReference type="OrthoDB" id="678526at2759"/>
<organism evidence="1 2">
    <name type="scientific">Daucus carota subsp. sativus</name>
    <name type="common">Carrot</name>
    <dbReference type="NCBI Taxonomy" id="79200"/>
    <lineage>
        <taxon>Eukaryota</taxon>
        <taxon>Viridiplantae</taxon>
        <taxon>Streptophyta</taxon>
        <taxon>Embryophyta</taxon>
        <taxon>Tracheophyta</taxon>
        <taxon>Spermatophyta</taxon>
        <taxon>Magnoliopsida</taxon>
        <taxon>eudicotyledons</taxon>
        <taxon>Gunneridae</taxon>
        <taxon>Pentapetalae</taxon>
        <taxon>asterids</taxon>
        <taxon>campanulids</taxon>
        <taxon>Apiales</taxon>
        <taxon>Apiaceae</taxon>
        <taxon>Apioideae</taxon>
        <taxon>Scandiceae</taxon>
        <taxon>Daucinae</taxon>
        <taxon>Daucus</taxon>
        <taxon>Daucus sect. Daucus</taxon>
    </lineage>
</organism>
<accession>A0A166BX93</accession>
<dbReference type="GO" id="GO:0005504">
    <property type="term" value="F:fatty acid binding"/>
    <property type="evidence" value="ECO:0007669"/>
    <property type="project" value="InterPro"/>
</dbReference>
<dbReference type="KEGG" id="dcr:108213205"/>
<dbReference type="InterPro" id="IPR016140">
    <property type="entry name" value="Bifunc_inhib/LTP/seed_store"/>
</dbReference>
<evidence type="ECO:0000313" key="2">
    <source>
        <dbReference type="Proteomes" id="UP000077755"/>
    </source>
</evidence>
<evidence type="ECO:0000313" key="1">
    <source>
        <dbReference type="EMBL" id="WOG93979.1"/>
    </source>
</evidence>
<dbReference type="InterPro" id="IPR039265">
    <property type="entry name" value="DIR1-like"/>
</dbReference>
<reference evidence="1" key="1">
    <citation type="journal article" date="2016" name="Nat. Genet.">
        <title>A high-quality carrot genome assembly provides new insights into carotenoid accumulation and asterid genome evolution.</title>
        <authorList>
            <person name="Iorizzo M."/>
            <person name="Ellison S."/>
            <person name="Senalik D."/>
            <person name="Zeng P."/>
            <person name="Satapoomin P."/>
            <person name="Huang J."/>
            <person name="Bowman M."/>
            <person name="Iovene M."/>
            <person name="Sanseverino W."/>
            <person name="Cavagnaro P."/>
            <person name="Yildiz M."/>
            <person name="Macko-Podgorni A."/>
            <person name="Moranska E."/>
            <person name="Grzebelus E."/>
            <person name="Grzebelus D."/>
            <person name="Ashrafi H."/>
            <person name="Zheng Z."/>
            <person name="Cheng S."/>
            <person name="Spooner D."/>
            <person name="Van Deynze A."/>
            <person name="Simon P."/>
        </authorList>
    </citation>
    <scope>NUCLEOTIDE SEQUENCE</scope>
    <source>
        <tissue evidence="1">Leaf</tissue>
    </source>
</reference>
<dbReference type="PANTHER" id="PTHR33122:SF4">
    <property type="entry name" value="OS04G0415800 PROTEIN"/>
    <property type="match status" value="1"/>
</dbReference>
<dbReference type="Gene3D" id="1.10.110.10">
    <property type="entry name" value="Plant lipid-transfer and hydrophobic proteins"/>
    <property type="match status" value="1"/>
</dbReference>
<dbReference type="SMART" id="SM00499">
    <property type="entry name" value="AAI"/>
    <property type="match status" value="1"/>
</dbReference>
<dbReference type="EMBL" id="CP093345">
    <property type="protein sequence ID" value="WOG93979.1"/>
    <property type="molecule type" value="Genomic_DNA"/>
</dbReference>
<dbReference type="Proteomes" id="UP000077755">
    <property type="component" value="Chromosome 3"/>
</dbReference>
<protein>
    <submittedName>
        <fullName evidence="1">Uncharacterized protein</fullName>
    </submittedName>
</protein>
<dbReference type="AlphaFoldDB" id="A0A166BX93"/>
<dbReference type="PANTHER" id="PTHR33122">
    <property type="entry name" value="LIPID BINDING PROTEIN-RELATED"/>
    <property type="match status" value="1"/>
</dbReference>
<name>A0A166BX93_DAUCS</name>